<comment type="caution">
    <text evidence="1">The sequence shown here is derived from an EMBL/GenBank/DDBJ whole genome shotgun (WGS) entry which is preliminary data.</text>
</comment>
<dbReference type="SUPFAM" id="SSF53335">
    <property type="entry name" value="S-adenosyl-L-methionine-dependent methyltransferases"/>
    <property type="match status" value="1"/>
</dbReference>
<dbReference type="RefSeq" id="WP_197012417.1">
    <property type="nucleotide sequence ID" value="NZ_BAABES010000010.1"/>
</dbReference>
<evidence type="ECO:0008006" key="3">
    <source>
        <dbReference type="Google" id="ProtNLM"/>
    </source>
</evidence>
<dbReference type="EMBL" id="JADOUA010000001">
    <property type="protein sequence ID" value="MBG6089874.1"/>
    <property type="molecule type" value="Genomic_DNA"/>
</dbReference>
<reference evidence="1" key="1">
    <citation type="submission" date="2020-11" db="EMBL/GenBank/DDBJ databases">
        <title>Sequencing the genomes of 1000 actinobacteria strains.</title>
        <authorList>
            <person name="Klenk H.-P."/>
        </authorList>
    </citation>
    <scope>NUCLEOTIDE SEQUENCE</scope>
    <source>
        <strain evidence="1">DSM 43175</strain>
    </source>
</reference>
<sequence>MHDNTPPPPGVDTTRPSPARMYDYALGGKDNYQVDREAGSKILAVAPGMAELATYNRAWLRRVVRYLCQQGIGQFIDIGSGLPTVENVHEVAQRHRAGARVVYVDHEPTVHVHARALLDGDEGTEFVLADARDPDAVLNADETTRLIDWSEPTGLILASVLHFFGDAADPAGTAARLAERLPAGSFVAVSHASSERSAPELRARLDAVYRGASEYLYLRPRGDIAGIVDAVTASVGRWEMVEPGLVPVQDWRPDEDVPPPPLTILGAMVRRVA</sequence>
<evidence type="ECO:0000313" key="1">
    <source>
        <dbReference type="EMBL" id="MBG6089874.1"/>
    </source>
</evidence>
<dbReference type="Proteomes" id="UP000614047">
    <property type="component" value="Unassembled WGS sequence"/>
</dbReference>
<accession>A0A931DJH7</accession>
<dbReference type="Pfam" id="PF04672">
    <property type="entry name" value="Methyltransf_19"/>
    <property type="match status" value="1"/>
</dbReference>
<dbReference type="InterPro" id="IPR006764">
    <property type="entry name" value="SAM_dep_MeTrfase_SAV2177_type"/>
</dbReference>
<evidence type="ECO:0000313" key="2">
    <source>
        <dbReference type="Proteomes" id="UP000614047"/>
    </source>
</evidence>
<dbReference type="PIRSF" id="PIRSF017393">
    <property type="entry name" value="MTase_SAV2177"/>
    <property type="match status" value="1"/>
</dbReference>
<dbReference type="InterPro" id="IPR029063">
    <property type="entry name" value="SAM-dependent_MTases_sf"/>
</dbReference>
<proteinExistence type="predicted"/>
<organism evidence="1 2">
    <name type="scientific">Actinomadura viridis</name>
    <dbReference type="NCBI Taxonomy" id="58110"/>
    <lineage>
        <taxon>Bacteria</taxon>
        <taxon>Bacillati</taxon>
        <taxon>Actinomycetota</taxon>
        <taxon>Actinomycetes</taxon>
        <taxon>Streptosporangiales</taxon>
        <taxon>Thermomonosporaceae</taxon>
        <taxon>Actinomadura</taxon>
    </lineage>
</organism>
<protein>
    <recommendedName>
        <fullName evidence="3">S-adenosyl methyltransferase</fullName>
    </recommendedName>
</protein>
<gene>
    <name evidence="1" type="ORF">IW256_003987</name>
</gene>
<dbReference type="AlphaFoldDB" id="A0A931DJH7"/>
<dbReference type="Gene3D" id="3.40.50.150">
    <property type="entry name" value="Vaccinia Virus protein VP39"/>
    <property type="match status" value="1"/>
</dbReference>
<name>A0A931DJH7_9ACTN</name>
<keyword evidence="2" id="KW-1185">Reference proteome</keyword>